<dbReference type="GO" id="GO:0005737">
    <property type="term" value="C:cytoplasm"/>
    <property type="evidence" value="ECO:0007669"/>
    <property type="project" value="TreeGrafter"/>
</dbReference>
<evidence type="ECO:0000313" key="3">
    <source>
        <dbReference type="Proteomes" id="UP000008370"/>
    </source>
</evidence>
<dbReference type="STRING" id="650164.K5WZC0"/>
<dbReference type="EMBL" id="JH930472">
    <property type="protein sequence ID" value="EKM55827.1"/>
    <property type="molecule type" value="Genomic_DNA"/>
</dbReference>
<dbReference type="PROSITE" id="PS50146">
    <property type="entry name" value="DAGK"/>
    <property type="match status" value="1"/>
</dbReference>
<accession>K5WZC0</accession>
<feature type="domain" description="DAGKc" evidence="1">
    <location>
        <begin position="3"/>
        <end position="149"/>
    </location>
</feature>
<dbReference type="AlphaFoldDB" id="K5WZC0"/>
<name>K5WZC0_PHACS</name>
<sequence>MVPRKTTLLVLYNPAAGAGQAREFFEHELLPVLREHGHEPVQIVPTASPGHAGEVVVKFLNTISEQRLDIVLGSGDGTLHEILDAVDHVGPTELHGRFRELTFALVPCGTANALYASLFPPTPGESEELLASKTQSLQSLLVDAMTTRPLTLARTTLLSMSAAPQSADARTSIAAVVTSTALHASILHDSEALRATHPGVERFKLAAQQNITRWYRARVRLFVSPPAVPGATLTPGVEVYDPVKDQFMLSGGGETSLGGTIVELDGPFAYFLSTTNADRLEPTFRVVPKQSTFPPPSLSSPATMDVVVVRPLRDPSISDASEQSRQAFAQKCMTVMGGAYRDGAHIKMRYGSNGEIVEGQGEGPTVVEYFRCNGWEWIPEEDDEAAHLICVDGEILQIEQGGKALCQALQDLGEIKVSAYA</sequence>
<proteinExistence type="predicted"/>
<dbReference type="InParanoid" id="K5WZC0"/>
<dbReference type="InterPro" id="IPR016064">
    <property type="entry name" value="NAD/diacylglycerol_kinase_sf"/>
</dbReference>
<dbReference type="InterPro" id="IPR017438">
    <property type="entry name" value="ATP-NAD_kinase_N"/>
</dbReference>
<dbReference type="OrthoDB" id="336240at2759"/>
<dbReference type="Gene3D" id="3.40.50.10330">
    <property type="entry name" value="Probable inorganic polyphosphate/atp-NAD kinase, domain 1"/>
    <property type="match status" value="1"/>
</dbReference>
<dbReference type="PANTHER" id="PTHR12358:SF105">
    <property type="entry name" value="DAGKC DOMAIN-CONTAINING PROTEIN"/>
    <property type="match status" value="1"/>
</dbReference>
<dbReference type="GO" id="GO:0016020">
    <property type="term" value="C:membrane"/>
    <property type="evidence" value="ECO:0007669"/>
    <property type="project" value="TreeGrafter"/>
</dbReference>
<evidence type="ECO:0000313" key="2">
    <source>
        <dbReference type="EMBL" id="EKM55827.1"/>
    </source>
</evidence>
<keyword evidence="3" id="KW-1185">Reference proteome</keyword>
<dbReference type="GO" id="GO:0046512">
    <property type="term" value="P:sphingosine biosynthetic process"/>
    <property type="evidence" value="ECO:0007669"/>
    <property type="project" value="TreeGrafter"/>
</dbReference>
<reference evidence="2 3" key="1">
    <citation type="journal article" date="2012" name="BMC Genomics">
        <title>Comparative genomics of the white-rot fungi, Phanerochaete carnosa and P. chrysosporium, to elucidate the genetic basis of the distinct wood types they colonize.</title>
        <authorList>
            <person name="Suzuki H."/>
            <person name="MacDonald J."/>
            <person name="Syed K."/>
            <person name="Salamov A."/>
            <person name="Hori C."/>
            <person name="Aerts A."/>
            <person name="Henrissat B."/>
            <person name="Wiebenga A."/>
            <person name="vanKuyk P.A."/>
            <person name="Barry K."/>
            <person name="Lindquist E."/>
            <person name="LaButti K."/>
            <person name="Lapidus A."/>
            <person name="Lucas S."/>
            <person name="Coutinho P."/>
            <person name="Gong Y."/>
            <person name="Samejima M."/>
            <person name="Mahadevan R."/>
            <person name="Abou-Zaid M."/>
            <person name="de Vries R.P."/>
            <person name="Igarashi K."/>
            <person name="Yadav J.S."/>
            <person name="Grigoriev I.V."/>
            <person name="Master E.R."/>
        </authorList>
    </citation>
    <scope>NUCLEOTIDE SEQUENCE [LARGE SCALE GENOMIC DNA]</scope>
    <source>
        <strain evidence="2 3">HHB-10118-sp</strain>
    </source>
</reference>
<dbReference type="RefSeq" id="XP_007395244.1">
    <property type="nucleotide sequence ID" value="XM_007395182.1"/>
</dbReference>
<protein>
    <recommendedName>
        <fullName evidence="1">DAGKc domain-containing protein</fullName>
    </recommendedName>
</protein>
<dbReference type="Pfam" id="PF00781">
    <property type="entry name" value="DAGK_cat"/>
    <property type="match status" value="1"/>
</dbReference>
<organism evidence="2 3">
    <name type="scientific">Phanerochaete carnosa (strain HHB-10118-sp)</name>
    <name type="common">White-rot fungus</name>
    <name type="synonym">Peniophora carnosa</name>
    <dbReference type="NCBI Taxonomy" id="650164"/>
    <lineage>
        <taxon>Eukaryota</taxon>
        <taxon>Fungi</taxon>
        <taxon>Dikarya</taxon>
        <taxon>Basidiomycota</taxon>
        <taxon>Agaricomycotina</taxon>
        <taxon>Agaricomycetes</taxon>
        <taxon>Polyporales</taxon>
        <taxon>Phanerochaetaceae</taxon>
        <taxon>Phanerochaete</taxon>
    </lineage>
</organism>
<dbReference type="SMART" id="SM00046">
    <property type="entry name" value="DAGKc"/>
    <property type="match status" value="1"/>
</dbReference>
<dbReference type="SUPFAM" id="SSF111331">
    <property type="entry name" value="NAD kinase/diacylglycerol kinase-like"/>
    <property type="match status" value="1"/>
</dbReference>
<evidence type="ECO:0000259" key="1">
    <source>
        <dbReference type="PROSITE" id="PS50146"/>
    </source>
</evidence>
<dbReference type="Proteomes" id="UP000008370">
    <property type="component" value="Unassembled WGS sequence"/>
</dbReference>
<dbReference type="InterPro" id="IPR001206">
    <property type="entry name" value="Diacylglycerol_kinase_cat_dom"/>
</dbReference>
<dbReference type="GeneID" id="18919552"/>
<dbReference type="GO" id="GO:0001727">
    <property type="term" value="F:lipid kinase activity"/>
    <property type="evidence" value="ECO:0007669"/>
    <property type="project" value="TreeGrafter"/>
</dbReference>
<dbReference type="PANTHER" id="PTHR12358">
    <property type="entry name" value="SPHINGOSINE KINASE"/>
    <property type="match status" value="1"/>
</dbReference>
<dbReference type="KEGG" id="pco:PHACADRAFT_28832"/>
<dbReference type="InterPro" id="IPR050187">
    <property type="entry name" value="Lipid_Phosphate_FormReg"/>
</dbReference>
<dbReference type="HOGENOM" id="CLU_048757_0_0_1"/>
<dbReference type="Gene3D" id="2.60.200.40">
    <property type="match status" value="1"/>
</dbReference>
<gene>
    <name evidence="2" type="ORF">PHACADRAFT_28832</name>
</gene>